<dbReference type="GO" id="GO:0031071">
    <property type="term" value="F:cysteine desulfurase activity"/>
    <property type="evidence" value="ECO:0007669"/>
    <property type="project" value="UniProtKB-EC"/>
</dbReference>
<dbReference type="EC" id="2.8.1.7" evidence="3"/>
<dbReference type="GO" id="GO:0051536">
    <property type="term" value="F:iron-sulfur cluster binding"/>
    <property type="evidence" value="ECO:0007669"/>
    <property type="project" value="UniProtKB-KW"/>
</dbReference>
<reference evidence="12 13" key="1">
    <citation type="submission" date="2018-03" db="EMBL/GenBank/DDBJ databases">
        <title>Genome assembly of novel Miniimonas species PCH200.</title>
        <authorList>
            <person name="Thakur V."/>
            <person name="Kumar V."/>
            <person name="Singh D."/>
        </authorList>
    </citation>
    <scope>NUCLEOTIDE SEQUENCE [LARGE SCALE GENOMIC DNA]</scope>
    <source>
        <strain evidence="12 13">PCH200</strain>
    </source>
</reference>
<dbReference type="Gene3D" id="1.10.260.50">
    <property type="match status" value="1"/>
</dbReference>
<dbReference type="Gene3D" id="3.90.1150.10">
    <property type="entry name" value="Aspartate Aminotransferase, domain 1"/>
    <property type="match status" value="1"/>
</dbReference>
<evidence type="ECO:0000256" key="3">
    <source>
        <dbReference type="ARBA" id="ARBA00012239"/>
    </source>
</evidence>
<evidence type="ECO:0000256" key="4">
    <source>
        <dbReference type="ARBA" id="ARBA00022679"/>
    </source>
</evidence>
<evidence type="ECO:0000256" key="6">
    <source>
        <dbReference type="ARBA" id="ARBA00022898"/>
    </source>
</evidence>
<comment type="catalytic activity">
    <reaction evidence="9">
        <text>(sulfur carrier)-H + L-cysteine = (sulfur carrier)-SH + L-alanine</text>
        <dbReference type="Rhea" id="RHEA:43892"/>
        <dbReference type="Rhea" id="RHEA-COMP:14737"/>
        <dbReference type="Rhea" id="RHEA-COMP:14739"/>
        <dbReference type="ChEBI" id="CHEBI:29917"/>
        <dbReference type="ChEBI" id="CHEBI:35235"/>
        <dbReference type="ChEBI" id="CHEBI:57972"/>
        <dbReference type="ChEBI" id="CHEBI:64428"/>
        <dbReference type="EC" id="2.8.1.7"/>
    </reaction>
</comment>
<dbReference type="InterPro" id="IPR015421">
    <property type="entry name" value="PyrdxlP-dep_Trfase_major"/>
</dbReference>
<evidence type="ECO:0000256" key="7">
    <source>
        <dbReference type="ARBA" id="ARBA00023004"/>
    </source>
</evidence>
<keyword evidence="4" id="KW-0808">Transferase</keyword>
<dbReference type="EMBL" id="PYHR01000002">
    <property type="protein sequence ID" value="PWD52206.1"/>
    <property type="molecule type" value="Genomic_DNA"/>
</dbReference>
<sequence length="401" mass="40269">MTYLDHAATTPVLPSALEAFVREASRLGNPSSLHSDGRRARAVLETSRERIAHALGAESAEVILTAGGCEADTLAVVGAARAARRADPGRTRAVTSAVEHHAVLESVHALADEGGEAVLVPVGADGVIDLAALEAEIAEHAARTGVVSVMWANNETGAIQPVAEVVELVRRHGGNAVAVHSDAVQAVGHVPVDFGASGLDALSLSGHKLGAPAGIGALLAQRTLPLAPVVLGSGQERGVRSGTVPVALATALAVAVEHAVATLEAERARLVPLRDELAAGVLALVPGARLNGPVGPAAGDGGGRLPGHVHLTFPGADVDALLFVLDAAGISASAGAACVAGVTQPSHVLLAAGDDERDARSVLRLTLGSTTTADDVARVLAVLPDAVERARSAGRVAARRG</sequence>
<comment type="similarity">
    <text evidence="2">Belongs to the class-V pyridoxal-phosphate-dependent aminotransferase family. NifS/IscS subfamily.</text>
</comment>
<dbReference type="PROSITE" id="PS00595">
    <property type="entry name" value="AA_TRANSFER_CLASS_5"/>
    <property type="match status" value="1"/>
</dbReference>
<dbReference type="PANTHER" id="PTHR11601:SF34">
    <property type="entry name" value="CYSTEINE DESULFURASE"/>
    <property type="match status" value="1"/>
</dbReference>
<gene>
    <name evidence="12" type="ORF">C8046_17725</name>
</gene>
<evidence type="ECO:0000256" key="5">
    <source>
        <dbReference type="ARBA" id="ARBA00022723"/>
    </source>
</evidence>
<dbReference type="SUPFAM" id="SSF53383">
    <property type="entry name" value="PLP-dependent transferases"/>
    <property type="match status" value="1"/>
</dbReference>
<dbReference type="GO" id="GO:0046872">
    <property type="term" value="F:metal ion binding"/>
    <property type="evidence" value="ECO:0007669"/>
    <property type="project" value="UniProtKB-KW"/>
</dbReference>
<organism evidence="12 13">
    <name type="scientific">Serinibacter arcticus</name>
    <dbReference type="NCBI Taxonomy" id="1655435"/>
    <lineage>
        <taxon>Bacteria</taxon>
        <taxon>Bacillati</taxon>
        <taxon>Actinomycetota</taxon>
        <taxon>Actinomycetes</taxon>
        <taxon>Micrococcales</taxon>
        <taxon>Beutenbergiaceae</taxon>
        <taxon>Serinibacter</taxon>
    </lineage>
</organism>
<name>A0A2U1ZYZ2_9MICO</name>
<keyword evidence="8" id="KW-0411">Iron-sulfur</keyword>
<dbReference type="InterPro" id="IPR000192">
    <property type="entry name" value="Aminotrans_V_dom"/>
</dbReference>
<dbReference type="RefSeq" id="WP_109230588.1">
    <property type="nucleotide sequence ID" value="NZ_PYHR01000002.1"/>
</dbReference>
<evidence type="ECO:0000313" key="12">
    <source>
        <dbReference type="EMBL" id="PWD52206.1"/>
    </source>
</evidence>
<dbReference type="InterPro" id="IPR016454">
    <property type="entry name" value="Cysteine_dSase"/>
</dbReference>
<dbReference type="OrthoDB" id="9808002at2"/>
<evidence type="ECO:0000313" key="13">
    <source>
        <dbReference type="Proteomes" id="UP000245166"/>
    </source>
</evidence>
<keyword evidence="6" id="KW-0663">Pyridoxal phosphate</keyword>
<accession>A0A2U1ZYZ2</accession>
<keyword evidence="5" id="KW-0479">Metal-binding</keyword>
<dbReference type="InterPro" id="IPR020578">
    <property type="entry name" value="Aminotrans_V_PyrdxlP_BS"/>
</dbReference>
<dbReference type="PANTHER" id="PTHR11601">
    <property type="entry name" value="CYSTEINE DESULFURYLASE FAMILY MEMBER"/>
    <property type="match status" value="1"/>
</dbReference>
<dbReference type="Gene3D" id="3.40.640.10">
    <property type="entry name" value="Type I PLP-dependent aspartate aminotransferase-like (Major domain)"/>
    <property type="match status" value="1"/>
</dbReference>
<evidence type="ECO:0000256" key="2">
    <source>
        <dbReference type="ARBA" id="ARBA00006490"/>
    </source>
</evidence>
<evidence type="ECO:0000256" key="9">
    <source>
        <dbReference type="ARBA" id="ARBA00050776"/>
    </source>
</evidence>
<feature type="domain" description="Aminotransferase class V" evidence="11">
    <location>
        <begin position="2"/>
        <end position="379"/>
    </location>
</feature>
<dbReference type="AlphaFoldDB" id="A0A2U1ZYZ2"/>
<dbReference type="InterPro" id="IPR015422">
    <property type="entry name" value="PyrdxlP-dep_Trfase_small"/>
</dbReference>
<evidence type="ECO:0000256" key="10">
    <source>
        <dbReference type="RuleBase" id="RU004504"/>
    </source>
</evidence>
<evidence type="ECO:0000256" key="1">
    <source>
        <dbReference type="ARBA" id="ARBA00001933"/>
    </source>
</evidence>
<evidence type="ECO:0000259" key="11">
    <source>
        <dbReference type="Pfam" id="PF00266"/>
    </source>
</evidence>
<protein>
    <recommendedName>
        <fullName evidence="3">cysteine desulfurase</fullName>
        <ecNumber evidence="3">2.8.1.7</ecNumber>
    </recommendedName>
</protein>
<dbReference type="InterPro" id="IPR015424">
    <property type="entry name" value="PyrdxlP-dep_Trfase"/>
</dbReference>
<evidence type="ECO:0000256" key="8">
    <source>
        <dbReference type="ARBA" id="ARBA00023014"/>
    </source>
</evidence>
<keyword evidence="13" id="KW-1185">Reference proteome</keyword>
<dbReference type="Proteomes" id="UP000245166">
    <property type="component" value="Unassembled WGS sequence"/>
</dbReference>
<comment type="caution">
    <text evidence="12">The sequence shown here is derived from an EMBL/GenBank/DDBJ whole genome shotgun (WGS) entry which is preliminary data.</text>
</comment>
<dbReference type="PIRSF" id="PIRSF005572">
    <property type="entry name" value="NifS"/>
    <property type="match status" value="1"/>
</dbReference>
<keyword evidence="7" id="KW-0408">Iron</keyword>
<comment type="cofactor">
    <cofactor evidence="1 10">
        <name>pyridoxal 5'-phosphate</name>
        <dbReference type="ChEBI" id="CHEBI:597326"/>
    </cofactor>
</comment>
<dbReference type="Pfam" id="PF00266">
    <property type="entry name" value="Aminotran_5"/>
    <property type="match status" value="1"/>
</dbReference>
<proteinExistence type="inferred from homology"/>